<keyword evidence="1" id="KW-1133">Transmembrane helix</keyword>
<gene>
    <name evidence="2" type="ORF">X975_15493</name>
</gene>
<name>A0A087SXC3_STEMI</name>
<evidence type="ECO:0000313" key="2">
    <source>
        <dbReference type="EMBL" id="KFM57512.1"/>
    </source>
</evidence>
<reference evidence="2 3" key="1">
    <citation type="submission" date="2013-11" db="EMBL/GenBank/DDBJ databases">
        <title>Genome sequencing of Stegodyphus mimosarum.</title>
        <authorList>
            <person name="Bechsgaard J."/>
        </authorList>
    </citation>
    <scope>NUCLEOTIDE SEQUENCE [LARGE SCALE GENOMIC DNA]</scope>
</reference>
<dbReference type="EMBL" id="KK112389">
    <property type="protein sequence ID" value="KFM57512.1"/>
    <property type="molecule type" value="Genomic_DNA"/>
</dbReference>
<keyword evidence="1" id="KW-0472">Membrane</keyword>
<sequence length="81" mass="8786">MKTAFYVLYCGGFLALIKAQSYVPTAAYLGVDRSKVSRGSGTGVISVGYAFIVLAAFALFIILIGLMVRYLRGKGIRNEEK</sequence>
<dbReference type="Proteomes" id="UP000054359">
    <property type="component" value="Unassembled WGS sequence"/>
</dbReference>
<feature type="transmembrane region" description="Helical" evidence="1">
    <location>
        <begin position="43"/>
        <end position="68"/>
    </location>
</feature>
<organism evidence="2 3">
    <name type="scientific">Stegodyphus mimosarum</name>
    <name type="common">African social velvet spider</name>
    <dbReference type="NCBI Taxonomy" id="407821"/>
    <lineage>
        <taxon>Eukaryota</taxon>
        <taxon>Metazoa</taxon>
        <taxon>Ecdysozoa</taxon>
        <taxon>Arthropoda</taxon>
        <taxon>Chelicerata</taxon>
        <taxon>Arachnida</taxon>
        <taxon>Araneae</taxon>
        <taxon>Araneomorphae</taxon>
        <taxon>Entelegynae</taxon>
        <taxon>Eresoidea</taxon>
        <taxon>Eresidae</taxon>
        <taxon>Stegodyphus</taxon>
    </lineage>
</organism>
<evidence type="ECO:0000313" key="3">
    <source>
        <dbReference type="Proteomes" id="UP000054359"/>
    </source>
</evidence>
<dbReference type="OrthoDB" id="6433201at2759"/>
<dbReference type="AlphaFoldDB" id="A0A087SXC3"/>
<keyword evidence="3" id="KW-1185">Reference proteome</keyword>
<accession>A0A087SXC3</accession>
<keyword evidence="1" id="KW-0812">Transmembrane</keyword>
<protein>
    <submittedName>
        <fullName evidence="2">Uncharacterized protein</fullName>
    </submittedName>
</protein>
<evidence type="ECO:0000256" key="1">
    <source>
        <dbReference type="SAM" id="Phobius"/>
    </source>
</evidence>
<proteinExistence type="predicted"/>
<feature type="non-terminal residue" evidence="2">
    <location>
        <position position="81"/>
    </location>
</feature>